<feature type="transmembrane region" description="Helical" evidence="1">
    <location>
        <begin position="162"/>
        <end position="195"/>
    </location>
</feature>
<dbReference type="AlphaFoldDB" id="A0A7X0BQ12"/>
<feature type="transmembrane region" description="Helical" evidence="1">
    <location>
        <begin position="126"/>
        <end position="146"/>
    </location>
</feature>
<organism evidence="2 3">
    <name type="scientific">Pseudomonas fluvialis</name>
    <dbReference type="NCBI Taxonomy" id="1793966"/>
    <lineage>
        <taxon>Bacteria</taxon>
        <taxon>Pseudomonadati</taxon>
        <taxon>Pseudomonadota</taxon>
        <taxon>Gammaproteobacteria</taxon>
        <taxon>Pseudomonadales</taxon>
        <taxon>Pseudomonadaceae</taxon>
        <taxon>Pseudomonas</taxon>
    </lineage>
</organism>
<proteinExistence type="predicted"/>
<sequence>MLLLVLFVFGAVPHYSIPTLGQSIWTTGFAQSIANNESLDLYAYNFGIPQPAAISFGLSGAITAAALINVGLEPGISYTYMYALWLGIAFFFSYKLSRNLENGHGISLAAATAWLCMPTTWGHTSYSMLALGIALLPMYFLAYLSLQESSDSTTRKRIAQTLLYFVACTISVFMDGYTFIFFSVISTAAFSIHFLTGRKSFSSRILLGITHLACLAGAYLLYAKYIGRMQHSPEEIEFFRGWGVDLSFLIIPTKGTHWLADYLNLSIARNQANWYGDASVWTTTFILPSIAACALCLAVNRRPHKALALPIIVFIFSTYMALGPSLKINSTKPEGMEKTLLMPEESAVLPTGSAWISENIPAFKSMRASYRWTALSLFCLWLIMLTANKQPSKHSQLIVGLALLACTAFNIPDLAKKSNETRSYKTMLERIDTQLLEPLRQDTAPGETLVFLPWTNDFMANYISARLKTRTFNIGGDKNLDIAKTHWPEILLQFPPRTIDPNFHIRSQLFLANNLAEVIIIPKFDPLWGAHSWPSPPPPWRNEIADVVTKLAKSPYLEIVDRESYITIRLSRSFEAKTGVSPSQAIIQSACTSPNCLNLDEFSTSTPTQCGVIIDGKLHTTGKPGFLIFGPYQALNKGTYTLHVKGEFKGAKNAWLDISANKGQTLIYKTPVKSILTSNQALVTDNIRIQENHRDVEVRIFTDGSDILSLSSLRLTKQASSSMNEAK</sequence>
<keyword evidence="1" id="KW-1133">Transmembrane helix</keyword>
<evidence type="ECO:0000313" key="3">
    <source>
        <dbReference type="Proteomes" id="UP000557193"/>
    </source>
</evidence>
<feature type="transmembrane region" description="Helical" evidence="1">
    <location>
        <begin position="280"/>
        <end position="299"/>
    </location>
</feature>
<name>A0A7X0BQ12_9PSED</name>
<reference evidence="2 3" key="1">
    <citation type="submission" date="2020-08" db="EMBL/GenBank/DDBJ databases">
        <title>Functional genomics of gut bacteria from endangered species of beetles.</title>
        <authorList>
            <person name="Carlos-Shanley C."/>
        </authorList>
    </citation>
    <scope>NUCLEOTIDE SEQUENCE [LARGE SCALE GENOMIC DNA]</scope>
    <source>
        <strain evidence="2 3">S00202</strain>
    </source>
</reference>
<feature type="transmembrane region" description="Helical" evidence="1">
    <location>
        <begin position="201"/>
        <end position="222"/>
    </location>
</feature>
<gene>
    <name evidence="2" type="ORF">HNP49_000702</name>
</gene>
<feature type="transmembrane region" description="Helical" evidence="1">
    <location>
        <begin position="242"/>
        <end position="260"/>
    </location>
</feature>
<evidence type="ECO:0000256" key="1">
    <source>
        <dbReference type="SAM" id="Phobius"/>
    </source>
</evidence>
<protein>
    <submittedName>
        <fullName evidence="2">Uncharacterized protein</fullName>
    </submittedName>
</protein>
<feature type="transmembrane region" description="Helical" evidence="1">
    <location>
        <begin position="79"/>
        <end position="97"/>
    </location>
</feature>
<comment type="caution">
    <text evidence="2">The sequence shown here is derived from an EMBL/GenBank/DDBJ whole genome shotgun (WGS) entry which is preliminary data.</text>
</comment>
<dbReference type="EMBL" id="JACHLL010000001">
    <property type="protein sequence ID" value="MBB6340552.1"/>
    <property type="molecule type" value="Genomic_DNA"/>
</dbReference>
<accession>A0A7X0BQ12</accession>
<feature type="transmembrane region" description="Helical" evidence="1">
    <location>
        <begin position="54"/>
        <end position="72"/>
    </location>
</feature>
<keyword evidence="3" id="KW-1185">Reference proteome</keyword>
<keyword evidence="1" id="KW-0812">Transmembrane</keyword>
<keyword evidence="1" id="KW-0472">Membrane</keyword>
<dbReference type="Proteomes" id="UP000557193">
    <property type="component" value="Unassembled WGS sequence"/>
</dbReference>
<evidence type="ECO:0000313" key="2">
    <source>
        <dbReference type="EMBL" id="MBB6340552.1"/>
    </source>
</evidence>
<feature type="transmembrane region" description="Helical" evidence="1">
    <location>
        <begin position="306"/>
        <end position="326"/>
    </location>
</feature>
<dbReference type="RefSeq" id="WP_184680649.1">
    <property type="nucleotide sequence ID" value="NZ_JACHLL010000001.1"/>
</dbReference>